<evidence type="ECO:0000313" key="1">
    <source>
        <dbReference type="EMBL" id="MFC4296763.1"/>
    </source>
</evidence>
<dbReference type="Proteomes" id="UP001595756">
    <property type="component" value="Unassembled WGS sequence"/>
</dbReference>
<evidence type="ECO:0008006" key="3">
    <source>
        <dbReference type="Google" id="ProtNLM"/>
    </source>
</evidence>
<keyword evidence="2" id="KW-1185">Reference proteome</keyword>
<dbReference type="RefSeq" id="WP_376811339.1">
    <property type="nucleotide sequence ID" value="NZ_JBHSDY010000001.1"/>
</dbReference>
<dbReference type="InterPro" id="IPR036515">
    <property type="entry name" value="Transposase_17_sf"/>
</dbReference>
<accession>A0ABV8RTP0</accession>
<gene>
    <name evidence="1" type="ORF">ACFO0J_01755</name>
</gene>
<reference evidence="2" key="1">
    <citation type="journal article" date="2019" name="Int. J. Syst. Evol. Microbiol.">
        <title>The Global Catalogue of Microorganisms (GCM) 10K type strain sequencing project: providing services to taxonomists for standard genome sequencing and annotation.</title>
        <authorList>
            <consortium name="The Broad Institute Genomics Platform"/>
            <consortium name="The Broad Institute Genome Sequencing Center for Infectious Disease"/>
            <person name="Wu L."/>
            <person name="Ma J."/>
        </authorList>
    </citation>
    <scope>NUCLEOTIDE SEQUENCE [LARGE SCALE GENOMIC DNA]</scope>
    <source>
        <strain evidence="2">CGMCC 1.19029</strain>
    </source>
</reference>
<evidence type="ECO:0000313" key="2">
    <source>
        <dbReference type="Proteomes" id="UP001595756"/>
    </source>
</evidence>
<dbReference type="EMBL" id="JBHSDY010000001">
    <property type="protein sequence ID" value="MFC4296763.1"/>
    <property type="molecule type" value="Genomic_DNA"/>
</dbReference>
<dbReference type="Gene3D" id="3.30.70.1290">
    <property type="entry name" value="Transposase IS200-like"/>
    <property type="match status" value="1"/>
</dbReference>
<name>A0ABV8RTP0_9BURK</name>
<comment type="caution">
    <text evidence="1">The sequence shown here is derived from an EMBL/GenBank/DDBJ whole genome shotgun (WGS) entry which is preliminary data.</text>
</comment>
<sequence length="246" mass="26216">MARLPRLYAPRVPQLVQARFARPLAPADAPAPAAALDRIGGWLAEETGRAAATPNAGNAGSAAIAGTVALHAWVVLPDRITLLATPGDETALSRLMQALGRRMGSGLVRARVYAGRYRNALLEPGRWVLPAMIWLESLPVSTGQVGAATQWPWSSAAEHAGLSSGGARPILTDHPDYWREGDTPFARQAAWRNRLAAGPGESQSLPIEAALSGQWALGEKIFLTHLGRLASRRVSPAPRGRPRKES</sequence>
<organism evidence="1 2">
    <name type="scientific">Castellaniella hirudinis</name>
    <dbReference type="NCBI Taxonomy" id="1144617"/>
    <lineage>
        <taxon>Bacteria</taxon>
        <taxon>Pseudomonadati</taxon>
        <taxon>Pseudomonadota</taxon>
        <taxon>Betaproteobacteria</taxon>
        <taxon>Burkholderiales</taxon>
        <taxon>Alcaligenaceae</taxon>
        <taxon>Castellaniella</taxon>
    </lineage>
</organism>
<protein>
    <recommendedName>
        <fullName evidence="3">Transposase</fullName>
    </recommendedName>
</protein>
<proteinExistence type="predicted"/>